<dbReference type="SUPFAM" id="SSF110857">
    <property type="entry name" value="Gamma-glutamyl cyclotransferase-like"/>
    <property type="match status" value="1"/>
</dbReference>
<dbReference type="InterPro" id="IPR013024">
    <property type="entry name" value="GGCT-like"/>
</dbReference>
<name>E9GWZ3_DAPPU</name>
<dbReference type="EC" id="4.3.2.7" evidence="2"/>
<dbReference type="Gene3D" id="3.10.490.10">
    <property type="entry name" value="Gamma-glutamyl cyclotransferase-like"/>
    <property type="match status" value="1"/>
</dbReference>
<keyword evidence="8" id="KW-1185">Reference proteome</keyword>
<proteinExistence type="inferred from homology"/>
<evidence type="ECO:0000256" key="3">
    <source>
        <dbReference type="ARBA" id="ARBA00023239"/>
    </source>
</evidence>
<dbReference type="EMBL" id="GL732571">
    <property type="protein sequence ID" value="EFX75983.1"/>
    <property type="molecule type" value="Genomic_DNA"/>
</dbReference>
<dbReference type="eggNOG" id="KOG3182">
    <property type="taxonomic scope" value="Eukaryota"/>
</dbReference>
<evidence type="ECO:0000256" key="5">
    <source>
        <dbReference type="ARBA" id="ARBA00045227"/>
    </source>
</evidence>
<evidence type="ECO:0000313" key="7">
    <source>
        <dbReference type="EMBL" id="EFX75983.1"/>
    </source>
</evidence>
<dbReference type="InterPro" id="IPR006840">
    <property type="entry name" value="ChaC"/>
</dbReference>
<dbReference type="Proteomes" id="UP000000305">
    <property type="component" value="Unassembled WGS sequence"/>
</dbReference>
<dbReference type="PANTHER" id="PTHR12192:SF2">
    <property type="entry name" value="GLUTATHIONE-SPECIFIC GAMMA-GLUTAMYLCYCLOTRANSFERASE 2"/>
    <property type="match status" value="1"/>
</dbReference>
<evidence type="ECO:0000256" key="1">
    <source>
        <dbReference type="ARBA" id="ARBA00009662"/>
    </source>
</evidence>
<dbReference type="OrthoDB" id="1933483at2759"/>
<dbReference type="CDD" id="cd06661">
    <property type="entry name" value="GGCT_like"/>
    <property type="match status" value="1"/>
</dbReference>
<keyword evidence="3" id="KW-0456">Lyase</keyword>
<dbReference type="InterPro" id="IPR036568">
    <property type="entry name" value="GGCT-like_sf"/>
</dbReference>
<gene>
    <name evidence="7" type="ORF">DAPPUDRAFT_55497</name>
</gene>
<evidence type="ECO:0000256" key="6">
    <source>
        <dbReference type="ARBA" id="ARBA00048073"/>
    </source>
</evidence>
<reference evidence="7 8" key="1">
    <citation type="journal article" date="2011" name="Science">
        <title>The ecoresponsive genome of Daphnia pulex.</title>
        <authorList>
            <person name="Colbourne J.K."/>
            <person name="Pfrender M.E."/>
            <person name="Gilbert D."/>
            <person name="Thomas W.K."/>
            <person name="Tucker A."/>
            <person name="Oakley T.H."/>
            <person name="Tokishita S."/>
            <person name="Aerts A."/>
            <person name="Arnold G.J."/>
            <person name="Basu M.K."/>
            <person name="Bauer D.J."/>
            <person name="Caceres C.E."/>
            <person name="Carmel L."/>
            <person name="Casola C."/>
            <person name="Choi J.H."/>
            <person name="Detter J.C."/>
            <person name="Dong Q."/>
            <person name="Dusheyko S."/>
            <person name="Eads B.D."/>
            <person name="Frohlich T."/>
            <person name="Geiler-Samerotte K.A."/>
            <person name="Gerlach D."/>
            <person name="Hatcher P."/>
            <person name="Jogdeo S."/>
            <person name="Krijgsveld J."/>
            <person name="Kriventseva E.V."/>
            <person name="Kultz D."/>
            <person name="Laforsch C."/>
            <person name="Lindquist E."/>
            <person name="Lopez J."/>
            <person name="Manak J.R."/>
            <person name="Muller J."/>
            <person name="Pangilinan J."/>
            <person name="Patwardhan R.P."/>
            <person name="Pitluck S."/>
            <person name="Pritham E.J."/>
            <person name="Rechtsteiner A."/>
            <person name="Rho M."/>
            <person name="Rogozin I.B."/>
            <person name="Sakarya O."/>
            <person name="Salamov A."/>
            <person name="Schaack S."/>
            <person name="Shapiro H."/>
            <person name="Shiga Y."/>
            <person name="Skalitzky C."/>
            <person name="Smith Z."/>
            <person name="Souvorov A."/>
            <person name="Sung W."/>
            <person name="Tang Z."/>
            <person name="Tsuchiya D."/>
            <person name="Tu H."/>
            <person name="Vos H."/>
            <person name="Wang M."/>
            <person name="Wolf Y.I."/>
            <person name="Yamagata H."/>
            <person name="Yamada T."/>
            <person name="Ye Y."/>
            <person name="Shaw J.R."/>
            <person name="Andrews J."/>
            <person name="Crease T.J."/>
            <person name="Tang H."/>
            <person name="Lucas S.M."/>
            <person name="Robertson H.M."/>
            <person name="Bork P."/>
            <person name="Koonin E.V."/>
            <person name="Zdobnov E.M."/>
            <person name="Grigoriev I.V."/>
            <person name="Lynch M."/>
            <person name="Boore J.L."/>
        </authorList>
    </citation>
    <scope>NUCLEOTIDE SEQUENCE [LARGE SCALE GENOMIC DNA]</scope>
</reference>
<evidence type="ECO:0000256" key="2">
    <source>
        <dbReference type="ARBA" id="ARBA00012344"/>
    </source>
</evidence>
<dbReference type="STRING" id="6669.E9GWZ3"/>
<evidence type="ECO:0000256" key="4">
    <source>
        <dbReference type="ARBA" id="ARBA00043195"/>
    </source>
</evidence>
<comment type="function">
    <text evidence="5">Catalyzes the cleavage of glutathione into 5-oxo-L-proline and a Cys-Gly dipeptide. Acts specifically on glutathione, but not on other gamma-glutamyl peptides.</text>
</comment>
<dbReference type="InParanoid" id="E9GWZ3"/>
<accession>E9GWZ3</accession>
<comment type="similarity">
    <text evidence="1">Belongs to the gamma-glutamylcyclotransferase family. ChaC subfamily.</text>
</comment>
<dbReference type="FunCoup" id="E9GWZ3">
    <property type="interactions" value="329"/>
</dbReference>
<dbReference type="OMA" id="DHREKDG"/>
<dbReference type="GO" id="GO:0005737">
    <property type="term" value="C:cytoplasm"/>
    <property type="evidence" value="ECO:0000318"/>
    <property type="project" value="GO_Central"/>
</dbReference>
<dbReference type="AlphaFoldDB" id="E9GWZ3"/>
<dbReference type="KEGG" id="dpx:DAPPUDRAFT_55497"/>
<dbReference type="Pfam" id="PF04752">
    <property type="entry name" value="ChaC"/>
    <property type="match status" value="1"/>
</dbReference>
<evidence type="ECO:0000313" key="8">
    <source>
        <dbReference type="Proteomes" id="UP000000305"/>
    </source>
</evidence>
<organism evidence="7 8">
    <name type="scientific">Daphnia pulex</name>
    <name type="common">Water flea</name>
    <dbReference type="NCBI Taxonomy" id="6669"/>
    <lineage>
        <taxon>Eukaryota</taxon>
        <taxon>Metazoa</taxon>
        <taxon>Ecdysozoa</taxon>
        <taxon>Arthropoda</taxon>
        <taxon>Crustacea</taxon>
        <taxon>Branchiopoda</taxon>
        <taxon>Diplostraca</taxon>
        <taxon>Cladocera</taxon>
        <taxon>Anomopoda</taxon>
        <taxon>Daphniidae</taxon>
        <taxon>Daphnia</taxon>
    </lineage>
</organism>
<dbReference type="GO" id="GO:0061928">
    <property type="term" value="F:glutathione specific gamma-glutamylcyclotransferase activity"/>
    <property type="evidence" value="ECO:0000318"/>
    <property type="project" value="GO_Central"/>
</dbReference>
<comment type="catalytic activity">
    <reaction evidence="6">
        <text>glutathione = L-cysteinylglycine + 5-oxo-L-proline</text>
        <dbReference type="Rhea" id="RHEA:47724"/>
        <dbReference type="ChEBI" id="CHEBI:57925"/>
        <dbReference type="ChEBI" id="CHEBI:58402"/>
        <dbReference type="ChEBI" id="CHEBI:61694"/>
        <dbReference type="EC" id="4.3.2.7"/>
    </reaction>
</comment>
<dbReference type="GO" id="GO:0006751">
    <property type="term" value="P:glutathione catabolic process"/>
    <property type="evidence" value="ECO:0000318"/>
    <property type="project" value="GO_Central"/>
</dbReference>
<sequence>MWVFGYGSLIWKVDFPYDKRVVGYIKGYVRRFWQASIDHRGVPGKPGRVVTLIPSNDPEARVWGVAYQIGAQDVEKVSKYLDYREKDGYQRTITTFHPHCNHQPQEPEQTTPFVLEFYLATSDNPFYTGQESMDKIARQIVSASGPSGTNREYLYQLATAVRQLVMDDNLPDASIPQHGDPHLFELENLVRALEQAGDNQQGPQ</sequence>
<dbReference type="PANTHER" id="PTHR12192">
    <property type="entry name" value="CATION TRANSPORT PROTEIN CHAC-RELATED"/>
    <property type="match status" value="1"/>
</dbReference>
<dbReference type="HOGENOM" id="CLU_070703_2_2_1"/>
<protein>
    <recommendedName>
        <fullName evidence="2">glutathione-specific gamma-glutamylcyclotransferase</fullName>
        <ecNumber evidence="2">4.3.2.7</ecNumber>
    </recommendedName>
    <alternativeName>
        <fullName evidence="4">Cation transport regulator-like protein 2</fullName>
    </alternativeName>
</protein>